<gene>
    <name evidence="1" type="ORF">CBQ26_09190</name>
</gene>
<proteinExistence type="predicted"/>
<organism evidence="1 2">
    <name type="scientific">Deinococcus indicus</name>
    <dbReference type="NCBI Taxonomy" id="223556"/>
    <lineage>
        <taxon>Bacteria</taxon>
        <taxon>Thermotogati</taxon>
        <taxon>Deinococcota</taxon>
        <taxon>Deinococci</taxon>
        <taxon>Deinococcales</taxon>
        <taxon>Deinococcaceae</taxon>
        <taxon>Deinococcus</taxon>
    </lineage>
</organism>
<reference evidence="1 2" key="1">
    <citation type="submission" date="2017-05" db="EMBL/GenBank/DDBJ databases">
        <title>De novo genome assembly of Deniococcus indicus strain DR1.</title>
        <authorList>
            <person name="Chauhan D."/>
            <person name="Yennamalli R.M."/>
            <person name="Priyadarshini R."/>
        </authorList>
    </citation>
    <scope>NUCLEOTIDE SEQUENCE [LARGE SCALE GENOMIC DNA]</scope>
    <source>
        <strain evidence="1 2">DR1</strain>
    </source>
</reference>
<evidence type="ECO:0000313" key="2">
    <source>
        <dbReference type="Proteomes" id="UP000197208"/>
    </source>
</evidence>
<dbReference type="EMBL" id="NHMK01000011">
    <property type="protein sequence ID" value="OWL96541.1"/>
    <property type="molecule type" value="Genomic_DNA"/>
</dbReference>
<dbReference type="AlphaFoldDB" id="A0A2D0A7Y9"/>
<comment type="caution">
    <text evidence="1">The sequence shown here is derived from an EMBL/GenBank/DDBJ whole genome shotgun (WGS) entry which is preliminary data.</text>
</comment>
<keyword evidence="2" id="KW-1185">Reference proteome</keyword>
<evidence type="ECO:0000313" key="1">
    <source>
        <dbReference type="EMBL" id="OWL96541.1"/>
    </source>
</evidence>
<sequence>MAALPCDICQEETVVIPSGLILVDAEGAVAYRRYRVCTNPRCERYRVRRESIEQFLPMPATPELVDTLQLRAYLPPDASSCPSLFEDF</sequence>
<name>A0A2D0A7Y9_9DEIO</name>
<dbReference type="Proteomes" id="UP000197208">
    <property type="component" value="Unassembled WGS sequence"/>
</dbReference>
<protein>
    <submittedName>
        <fullName evidence="1">Uncharacterized protein</fullName>
    </submittedName>
</protein>
<accession>A0A2D0A7Y9</accession>